<gene>
    <name evidence="5" type="primary">irpA</name>
    <name evidence="5" type="ORF">PH7735_03139</name>
</gene>
<comment type="subcellular location">
    <subcellularLocation>
        <location evidence="1">Cell envelope</location>
    </subcellularLocation>
</comment>
<feature type="domain" description="Imelysin-like" evidence="4">
    <location>
        <begin position="34"/>
        <end position="314"/>
    </location>
</feature>
<evidence type="ECO:0000256" key="3">
    <source>
        <dbReference type="SAM" id="SignalP"/>
    </source>
</evidence>
<dbReference type="RefSeq" id="WP_058312315.1">
    <property type="nucleotide sequence ID" value="NZ_CYTW01000004.1"/>
</dbReference>
<dbReference type="InterPro" id="IPR018976">
    <property type="entry name" value="Imelysin-like"/>
</dbReference>
<dbReference type="InterPro" id="IPR034984">
    <property type="entry name" value="Imelysin-like_IPPA"/>
</dbReference>
<dbReference type="EMBL" id="CYTW01000004">
    <property type="protein sequence ID" value="CUK07617.1"/>
    <property type="molecule type" value="Genomic_DNA"/>
</dbReference>
<feature type="chain" id="PRO_5006065169" evidence="3">
    <location>
        <begin position="20"/>
        <end position="338"/>
    </location>
</feature>
<dbReference type="CDD" id="cd14659">
    <property type="entry name" value="Imelysin-like_IPPA"/>
    <property type="match status" value="1"/>
</dbReference>
<accession>A0A0P1IE16</accession>
<evidence type="ECO:0000313" key="5">
    <source>
        <dbReference type="EMBL" id="CUK07617.1"/>
    </source>
</evidence>
<organism evidence="5 6">
    <name type="scientific">Shimia thalassica</name>
    <dbReference type="NCBI Taxonomy" id="1715693"/>
    <lineage>
        <taxon>Bacteria</taxon>
        <taxon>Pseudomonadati</taxon>
        <taxon>Pseudomonadota</taxon>
        <taxon>Alphaproteobacteria</taxon>
        <taxon>Rhodobacterales</taxon>
        <taxon>Roseobacteraceae</taxon>
    </lineage>
</organism>
<dbReference type="STRING" id="1715693.PH7735_03139"/>
<dbReference type="Proteomes" id="UP000051870">
    <property type="component" value="Unassembled WGS sequence"/>
</dbReference>
<evidence type="ECO:0000256" key="2">
    <source>
        <dbReference type="ARBA" id="ARBA00022729"/>
    </source>
</evidence>
<evidence type="ECO:0000313" key="6">
    <source>
        <dbReference type="Proteomes" id="UP000051870"/>
    </source>
</evidence>
<dbReference type="Pfam" id="PF09375">
    <property type="entry name" value="Peptidase_M75"/>
    <property type="match status" value="1"/>
</dbReference>
<dbReference type="InterPro" id="IPR038352">
    <property type="entry name" value="Imelysin_sf"/>
</dbReference>
<protein>
    <submittedName>
        <fullName evidence="5">Iron-regulated protein A</fullName>
    </submittedName>
</protein>
<reference evidence="6" key="1">
    <citation type="submission" date="2015-09" db="EMBL/GenBank/DDBJ databases">
        <authorList>
            <person name="Rodrigo-Torres Lidia"/>
            <person name="Arahal R.David."/>
        </authorList>
    </citation>
    <scope>NUCLEOTIDE SEQUENCE [LARGE SCALE GENOMIC DNA]</scope>
    <source>
        <strain evidence="6">CECT 7735</strain>
    </source>
</reference>
<dbReference type="AlphaFoldDB" id="A0A0P1IE16"/>
<evidence type="ECO:0000259" key="4">
    <source>
        <dbReference type="Pfam" id="PF09375"/>
    </source>
</evidence>
<proteinExistence type="predicted"/>
<dbReference type="Gene3D" id="1.20.1420.20">
    <property type="entry name" value="M75 peptidase, HXXE motif"/>
    <property type="match status" value="1"/>
</dbReference>
<dbReference type="GO" id="GO:0030313">
    <property type="term" value="C:cell envelope"/>
    <property type="evidence" value="ECO:0007669"/>
    <property type="project" value="UniProtKB-SubCell"/>
</dbReference>
<dbReference type="GeneID" id="83882128"/>
<name>A0A0P1IE16_9RHOB</name>
<sequence length="338" mass="37103">MTKLRAIVLAFVMPALAHAEGSSPIIQAVVQDHILPRYETFANEATKLADAAQSDCRVNSAPLKASFNDTFDAWIGVSHLRFGPSEQDNRAFALAFWPDSRNKTPKSLTRFLVDGDPAGLSAEAYQEVSIAARGLYALEFLLFDDVVSTIGDPQYHCTLVQTVTQDIANNARAISTDWDNTYANLMMHPSESGPYRTDTEALQEAFKALYTGVEFTKDTRLGRPLGSFNKPRPKRAEAWRSGRSLRNVEVSLTSLRDLASVISADHPGVAARLDNAFIYALDIAATQDDPTFANIADVQGWFEVDTLRQSLEAVREILADELALALEVTEGFNALDGD</sequence>
<keyword evidence="6" id="KW-1185">Reference proteome</keyword>
<feature type="signal peptide" evidence="3">
    <location>
        <begin position="1"/>
        <end position="19"/>
    </location>
</feature>
<evidence type="ECO:0000256" key="1">
    <source>
        <dbReference type="ARBA" id="ARBA00004196"/>
    </source>
</evidence>
<keyword evidence="2 3" id="KW-0732">Signal</keyword>